<evidence type="ECO:0000256" key="7">
    <source>
        <dbReference type="ARBA" id="ARBA00022703"/>
    </source>
</evidence>
<dbReference type="Proteomes" id="UP000001073">
    <property type="component" value="Chromosome 14"/>
</dbReference>
<dbReference type="SMART" id="SM00238">
    <property type="entry name" value="BIR"/>
    <property type="match status" value="1"/>
</dbReference>
<dbReference type="EC" id="2.3.2.27" evidence="3"/>
<comment type="catalytic activity">
    <reaction evidence="1">
        <text>S-ubiquitinyl-[E2 ubiquitin-conjugating enzyme]-L-cysteine + [acceptor protein]-L-lysine = [E2 ubiquitin-conjugating enzyme]-L-cysteine + N(6)-ubiquitinyl-[acceptor protein]-L-lysine.</text>
        <dbReference type="EC" id="2.3.2.27"/>
    </reaction>
</comment>
<dbReference type="GO" id="GO:0006915">
    <property type="term" value="P:apoptotic process"/>
    <property type="evidence" value="ECO:0007669"/>
    <property type="project" value="UniProtKB-KW"/>
</dbReference>
<dbReference type="GeneTree" id="ENSGT00940000158743"/>
<evidence type="ECO:0000256" key="1">
    <source>
        <dbReference type="ARBA" id="ARBA00000900"/>
    </source>
</evidence>
<organism evidence="10 11">
    <name type="scientific">Nomascus leucogenys</name>
    <name type="common">Northern white-cheeked gibbon</name>
    <name type="synonym">Hylobates leucogenys</name>
    <dbReference type="NCBI Taxonomy" id="61853"/>
    <lineage>
        <taxon>Eukaryota</taxon>
        <taxon>Metazoa</taxon>
        <taxon>Chordata</taxon>
        <taxon>Craniata</taxon>
        <taxon>Vertebrata</taxon>
        <taxon>Euteleostomi</taxon>
        <taxon>Mammalia</taxon>
        <taxon>Eutheria</taxon>
        <taxon>Euarchontoglires</taxon>
        <taxon>Primates</taxon>
        <taxon>Haplorrhini</taxon>
        <taxon>Catarrhini</taxon>
        <taxon>Hylobatidae</taxon>
        <taxon>Nomascus</taxon>
    </lineage>
</organism>
<evidence type="ECO:0000256" key="4">
    <source>
        <dbReference type="ARBA" id="ARBA00022490"/>
    </source>
</evidence>
<keyword evidence="6" id="KW-0879">Wnt signaling pathway</keyword>
<dbReference type="FunFam" id="1.10.1170.10:FF:000003">
    <property type="entry name" value="E3 ubiquitin-protein ligase XIAP"/>
    <property type="match status" value="1"/>
</dbReference>
<dbReference type="InterPro" id="IPR011029">
    <property type="entry name" value="DEATH-like_dom_sf"/>
</dbReference>
<dbReference type="GO" id="GO:0031398">
    <property type="term" value="P:positive regulation of protein ubiquitination"/>
    <property type="evidence" value="ECO:0007669"/>
    <property type="project" value="TreeGrafter"/>
</dbReference>
<dbReference type="CDD" id="cd00022">
    <property type="entry name" value="BIR"/>
    <property type="match status" value="1"/>
</dbReference>
<reference evidence="10" key="3">
    <citation type="submission" date="2025-09" db="UniProtKB">
        <authorList>
            <consortium name="Ensembl"/>
        </authorList>
    </citation>
    <scope>IDENTIFICATION</scope>
</reference>
<dbReference type="GO" id="GO:0043066">
    <property type="term" value="P:negative regulation of apoptotic process"/>
    <property type="evidence" value="ECO:0007669"/>
    <property type="project" value="TreeGrafter"/>
</dbReference>
<keyword evidence="11" id="KW-1185">Reference proteome</keyword>
<evidence type="ECO:0000256" key="2">
    <source>
        <dbReference type="ARBA" id="ARBA00004496"/>
    </source>
</evidence>
<dbReference type="PROSITE" id="PS50143">
    <property type="entry name" value="BIR_REPEAT_2"/>
    <property type="match status" value="1"/>
</dbReference>
<reference evidence="10 11" key="1">
    <citation type="submission" date="2012-10" db="EMBL/GenBank/DDBJ databases">
        <authorList>
            <consortium name="Gibbon Genome Sequencing Consortium"/>
        </authorList>
    </citation>
    <scope>NUCLEOTIDE SEQUENCE [LARGE SCALE GENOMIC DNA]</scope>
</reference>
<dbReference type="SUPFAM" id="SSF57924">
    <property type="entry name" value="Inhibitor of apoptosis (IAP) repeat"/>
    <property type="match status" value="1"/>
</dbReference>
<evidence type="ECO:0000256" key="8">
    <source>
        <dbReference type="ARBA" id="ARBA00022737"/>
    </source>
</evidence>
<dbReference type="FunCoup" id="A0A2I3HVH3">
    <property type="interactions" value="7"/>
</dbReference>
<dbReference type="EMBL" id="ADFV01102536">
    <property type="status" value="NOT_ANNOTATED_CDS"/>
    <property type="molecule type" value="Genomic_DNA"/>
</dbReference>
<evidence type="ECO:0000256" key="3">
    <source>
        <dbReference type="ARBA" id="ARBA00012483"/>
    </source>
</evidence>
<evidence type="ECO:0000256" key="6">
    <source>
        <dbReference type="ARBA" id="ARBA00022687"/>
    </source>
</evidence>
<dbReference type="FunFam" id="1.10.533.10:FF:000050">
    <property type="entry name" value="E3 ubiquitin-protein ligase XIAP"/>
    <property type="match status" value="1"/>
</dbReference>
<dbReference type="GO" id="GO:0005634">
    <property type="term" value="C:nucleus"/>
    <property type="evidence" value="ECO:0007669"/>
    <property type="project" value="TreeGrafter"/>
</dbReference>
<evidence type="ECO:0000313" key="10">
    <source>
        <dbReference type="Ensembl" id="ENSNLEP00000047522.1"/>
    </source>
</evidence>
<keyword evidence="4" id="KW-0963">Cytoplasm</keyword>
<dbReference type="GO" id="GO:0043027">
    <property type="term" value="F:cysteine-type endopeptidase inhibitor activity involved in apoptotic process"/>
    <property type="evidence" value="ECO:0007669"/>
    <property type="project" value="TreeGrafter"/>
</dbReference>
<dbReference type="Pfam" id="PF00653">
    <property type="entry name" value="BIR"/>
    <property type="match status" value="1"/>
</dbReference>
<dbReference type="PANTHER" id="PTHR10044:SF115">
    <property type="entry name" value="E3 UBIQUITIN-PROTEIN LIGASE XIAP"/>
    <property type="match status" value="1"/>
</dbReference>
<dbReference type="STRING" id="61853.ENSNLEP00000047522"/>
<dbReference type="GO" id="GO:0051726">
    <property type="term" value="P:regulation of cell cycle"/>
    <property type="evidence" value="ECO:0007669"/>
    <property type="project" value="TreeGrafter"/>
</dbReference>
<dbReference type="InParanoid" id="A0A2I3HVH3"/>
<sequence>VADYEAWIITFGMWIYSVNKEQLARAGFYALGEGDKVKCFHCGGGLTDWKPSEDPWEQHDKWHPGCKYLLEQKTRKYINNIHLSHSLEECPVRTAEKTPSLTRKIDTIFHNPMVQEDIKKIMEEKIQTSGSNYKSLEVLIADPVKAQKDSTQDKSSQTSLQKEISTEEQLRHLQEEKLCKIYMDRNIAVVFTPCGHPVTRKQCAEAVDKCLKWYAVITFKQ</sequence>
<dbReference type="Ensembl" id="ENSNLET00000055062.1">
    <property type="protein sequence ID" value="ENSNLEP00000047522.1"/>
    <property type="gene ID" value="ENSNLEG00000029540.1"/>
</dbReference>
<dbReference type="InterPro" id="IPR001370">
    <property type="entry name" value="BIR_rpt"/>
</dbReference>
<evidence type="ECO:0000256" key="5">
    <source>
        <dbReference type="ARBA" id="ARBA00022679"/>
    </source>
</evidence>
<dbReference type="InterPro" id="IPR050784">
    <property type="entry name" value="IAP"/>
</dbReference>
<accession>A0A2I3HVH3</accession>
<dbReference type="GO" id="GO:0016055">
    <property type="term" value="P:Wnt signaling pathway"/>
    <property type="evidence" value="ECO:0007669"/>
    <property type="project" value="UniProtKB-KW"/>
</dbReference>
<keyword evidence="5" id="KW-0808">Transferase</keyword>
<dbReference type="Gene3D" id="1.10.1170.10">
    <property type="entry name" value="Inhibitor Of Apoptosis Protein (2mihbC-IAP-1), Chain A"/>
    <property type="match status" value="2"/>
</dbReference>
<dbReference type="GO" id="GO:0061630">
    <property type="term" value="F:ubiquitin protein ligase activity"/>
    <property type="evidence" value="ECO:0007669"/>
    <property type="project" value="UniProtKB-EC"/>
</dbReference>
<dbReference type="PANTHER" id="PTHR10044">
    <property type="entry name" value="INHIBITOR OF APOPTOSIS"/>
    <property type="match status" value="1"/>
</dbReference>
<evidence type="ECO:0000313" key="11">
    <source>
        <dbReference type="Proteomes" id="UP000001073"/>
    </source>
</evidence>
<reference evidence="10" key="2">
    <citation type="submission" date="2025-08" db="UniProtKB">
        <authorList>
            <consortium name="Ensembl"/>
        </authorList>
    </citation>
    <scope>IDENTIFICATION</scope>
</reference>
<protein>
    <recommendedName>
        <fullName evidence="3">RING-type E3 ubiquitin transferase</fullName>
        <ecNumber evidence="3">2.3.2.27</ecNumber>
    </recommendedName>
</protein>
<dbReference type="AlphaFoldDB" id="A0A2I3HVH3"/>
<proteinExistence type="predicted"/>
<dbReference type="GO" id="GO:0090263">
    <property type="term" value="P:positive regulation of canonical Wnt signaling pathway"/>
    <property type="evidence" value="ECO:0007669"/>
    <property type="project" value="TreeGrafter"/>
</dbReference>
<name>A0A2I3HVH3_NOMLE</name>
<dbReference type="Gene3D" id="1.10.533.10">
    <property type="entry name" value="Death Domain, Fas"/>
    <property type="match status" value="1"/>
</dbReference>
<keyword evidence="8" id="KW-0677">Repeat</keyword>
<comment type="subcellular location">
    <subcellularLocation>
        <location evidence="2">Cytoplasm</location>
    </subcellularLocation>
</comment>
<keyword evidence="7" id="KW-0053">Apoptosis</keyword>
<dbReference type="OMA" id="VACANCA"/>
<dbReference type="GO" id="GO:0005737">
    <property type="term" value="C:cytoplasm"/>
    <property type="evidence" value="ECO:0007669"/>
    <property type="project" value="UniProtKB-SubCell"/>
</dbReference>
<evidence type="ECO:0000256" key="9">
    <source>
        <dbReference type="ARBA" id="ARBA00022786"/>
    </source>
</evidence>
<dbReference type="Gene3D" id="1.10.8.10">
    <property type="entry name" value="DNA helicase RuvA subunit, C-terminal domain"/>
    <property type="match status" value="1"/>
</dbReference>
<keyword evidence="9" id="KW-0833">Ubl conjugation pathway</keyword>
<gene>
    <name evidence="10" type="primary">LOC100599879</name>
</gene>